<evidence type="ECO:0000313" key="3">
    <source>
        <dbReference type="Proteomes" id="UP000076871"/>
    </source>
</evidence>
<feature type="compositionally biased region" description="Polar residues" evidence="1">
    <location>
        <begin position="517"/>
        <end position="526"/>
    </location>
</feature>
<evidence type="ECO:0000313" key="2">
    <source>
        <dbReference type="EMBL" id="KZT11977.1"/>
    </source>
</evidence>
<keyword evidence="3" id="KW-1185">Reference proteome</keyword>
<feature type="compositionally biased region" description="Polar residues" evidence="1">
    <location>
        <begin position="231"/>
        <end position="247"/>
    </location>
</feature>
<feature type="compositionally biased region" description="Low complexity" evidence="1">
    <location>
        <begin position="281"/>
        <end position="292"/>
    </location>
</feature>
<feature type="region of interest" description="Disordered" evidence="1">
    <location>
        <begin position="517"/>
        <end position="546"/>
    </location>
</feature>
<feature type="compositionally biased region" description="Low complexity" evidence="1">
    <location>
        <begin position="194"/>
        <end position="218"/>
    </location>
</feature>
<feature type="compositionally biased region" description="Polar residues" evidence="1">
    <location>
        <begin position="410"/>
        <end position="429"/>
    </location>
</feature>
<feature type="compositionally biased region" description="Low complexity" evidence="1">
    <location>
        <begin position="451"/>
        <end position="477"/>
    </location>
</feature>
<feature type="region of interest" description="Disordered" evidence="1">
    <location>
        <begin position="395"/>
        <end position="477"/>
    </location>
</feature>
<dbReference type="RefSeq" id="XP_040769625.1">
    <property type="nucleotide sequence ID" value="XM_040907720.1"/>
</dbReference>
<accession>A0A165HNN6</accession>
<dbReference type="GeneID" id="63824749"/>
<feature type="region of interest" description="Disordered" evidence="1">
    <location>
        <begin position="64"/>
        <end position="90"/>
    </location>
</feature>
<dbReference type="Proteomes" id="UP000076871">
    <property type="component" value="Unassembled WGS sequence"/>
</dbReference>
<feature type="compositionally biased region" description="Polar residues" evidence="1">
    <location>
        <begin position="175"/>
        <end position="193"/>
    </location>
</feature>
<dbReference type="OrthoDB" id="3367070at2759"/>
<organism evidence="2 3">
    <name type="scientific">Laetiporus sulphureus 93-53</name>
    <dbReference type="NCBI Taxonomy" id="1314785"/>
    <lineage>
        <taxon>Eukaryota</taxon>
        <taxon>Fungi</taxon>
        <taxon>Dikarya</taxon>
        <taxon>Basidiomycota</taxon>
        <taxon>Agaricomycotina</taxon>
        <taxon>Agaricomycetes</taxon>
        <taxon>Polyporales</taxon>
        <taxon>Laetiporus</taxon>
    </lineage>
</organism>
<protein>
    <submittedName>
        <fullName evidence="2">Uncharacterized protein</fullName>
    </submittedName>
</protein>
<feature type="compositionally biased region" description="Low complexity" evidence="1">
    <location>
        <begin position="529"/>
        <end position="542"/>
    </location>
</feature>
<dbReference type="STRING" id="1314785.A0A165HNN6"/>
<feature type="region of interest" description="Disordered" evidence="1">
    <location>
        <begin position="175"/>
        <end position="334"/>
    </location>
</feature>
<proteinExistence type="predicted"/>
<dbReference type="EMBL" id="KV427606">
    <property type="protein sequence ID" value="KZT11977.1"/>
    <property type="molecule type" value="Genomic_DNA"/>
</dbReference>
<evidence type="ECO:0000256" key="1">
    <source>
        <dbReference type="SAM" id="MobiDB-lite"/>
    </source>
</evidence>
<gene>
    <name evidence="2" type="ORF">LAESUDRAFT_719929</name>
</gene>
<dbReference type="InParanoid" id="A0A165HNN6"/>
<reference evidence="2 3" key="1">
    <citation type="journal article" date="2016" name="Mol. Biol. Evol.">
        <title>Comparative Genomics of Early-Diverging Mushroom-Forming Fungi Provides Insights into the Origins of Lignocellulose Decay Capabilities.</title>
        <authorList>
            <person name="Nagy L.G."/>
            <person name="Riley R."/>
            <person name="Tritt A."/>
            <person name="Adam C."/>
            <person name="Daum C."/>
            <person name="Floudas D."/>
            <person name="Sun H."/>
            <person name="Yadav J.S."/>
            <person name="Pangilinan J."/>
            <person name="Larsson K.H."/>
            <person name="Matsuura K."/>
            <person name="Barry K."/>
            <person name="Labutti K."/>
            <person name="Kuo R."/>
            <person name="Ohm R.A."/>
            <person name="Bhattacharya S.S."/>
            <person name="Shirouzu T."/>
            <person name="Yoshinaga Y."/>
            <person name="Martin F.M."/>
            <person name="Grigoriev I.V."/>
            <person name="Hibbett D.S."/>
        </authorList>
    </citation>
    <scope>NUCLEOTIDE SEQUENCE [LARGE SCALE GENOMIC DNA]</scope>
    <source>
        <strain evidence="2 3">93-53</strain>
    </source>
</reference>
<sequence>MGFFSSRKADHLETNLPADENAVIRVIRSKFYGKGKGKERDTDGRSVFYSISSPSLSSRYIHSGEKQSFTPARRSRAPISPQEPPLIGTSSSTTLTQYAEITVEPSGNRASADALTITLAQRLNELATANSEGLLSDDEYRLLRQNLFERFASGSPVPIEAPLVPLSGIGHVNGDNRTSLSSTHDRQLSSSCHVQSSRASSVQSRKSMSSSITSMLRRTASKRAAPIPSEFGSSDTGSVFSNGSSIERGSILPRSLSNPTNDRFTRDDRSRSQYFHPLGTSMSEYSGSSVRSVSRRRKRSGSSAPPSSFPGIPPSNSYDGHAQLTNPLPNDDDVVSAKDLRRHVELVEAEGRRLLDGFNGLELSTLTRRQRRPLSRPPLPLSAPLDAALMNTPDRRSLSLQSGGDVDAMSYTSGGSGRTNISAKRSASSPRKIPISAPNSTLVVQPRAMSRKGSVSSMSSRGRTGMGGPSSLSNLSGPFTSSSSINLTKSSGHLPLATVNEAESPFHGHHASETVDSLLTGTTPSDGVSRAGSSRSGKARGPADIEDEEIRAMEVELGDIRRRKAEVTARYEARLEYLRARLKGAELREKVMRK</sequence>
<dbReference type="AlphaFoldDB" id="A0A165HNN6"/>
<name>A0A165HNN6_9APHY</name>